<dbReference type="OrthoDB" id="1938125at2"/>
<dbReference type="KEGG" id="ral:Rumal_2023"/>
<dbReference type="eggNOG" id="ENOG50330HF">
    <property type="taxonomic scope" value="Bacteria"/>
</dbReference>
<evidence type="ECO:0000313" key="3">
    <source>
        <dbReference type="Proteomes" id="UP000006919"/>
    </source>
</evidence>
<reference evidence="2 3" key="1">
    <citation type="journal article" date="2011" name="J. Bacteriol.">
        <title>Complete genome of the cellulolytic ruminal bacterium Ruminococcus albus 7.</title>
        <authorList>
            <person name="Suen G."/>
            <person name="Stevenson D.M."/>
            <person name="Bruce D.C."/>
            <person name="Chertkov O."/>
            <person name="Copeland A."/>
            <person name="Cheng J.F."/>
            <person name="Detter C."/>
            <person name="Detter J.C."/>
            <person name="Goodwin L.A."/>
            <person name="Han C.S."/>
            <person name="Hauser L.J."/>
            <person name="Ivanova N.N."/>
            <person name="Kyrpides N.C."/>
            <person name="Land M.L."/>
            <person name="Lapidus A."/>
            <person name="Lucas S."/>
            <person name="Ovchinnikova G."/>
            <person name="Pitluck S."/>
            <person name="Tapia R."/>
            <person name="Woyke T."/>
            <person name="Boyum J."/>
            <person name="Mead D."/>
            <person name="Weimer P.J."/>
        </authorList>
    </citation>
    <scope>NUCLEOTIDE SEQUENCE [LARGE SCALE GENOMIC DNA]</scope>
    <source>
        <strain evidence="3">ATCC 27210 / DSM 20455 / JCM 14654 / NCDO 2250 / 7</strain>
    </source>
</reference>
<sequence>MTEYLTNYRKYILECIENENCDYSKLLDYHSEKLHQFQHERFIHLIVMALFALCTVMTILAIAIFDKLLLIPLAALLMGLLVPYIKHYFFLENTVQLLYKDYDTIYKKVHGLSQEDLK</sequence>
<evidence type="ECO:0000256" key="1">
    <source>
        <dbReference type="SAM" id="Phobius"/>
    </source>
</evidence>
<proteinExistence type="predicted"/>
<organism evidence="2 3">
    <name type="scientific">Ruminococcus albus (strain ATCC 27210 / DSM 20455 / JCM 14654 / NCDO 2250 / 7)</name>
    <dbReference type="NCBI Taxonomy" id="697329"/>
    <lineage>
        <taxon>Bacteria</taxon>
        <taxon>Bacillati</taxon>
        <taxon>Bacillota</taxon>
        <taxon>Clostridia</taxon>
        <taxon>Eubacteriales</taxon>
        <taxon>Oscillospiraceae</taxon>
        <taxon>Ruminococcus</taxon>
    </lineage>
</organism>
<keyword evidence="1" id="KW-1133">Transmembrane helix</keyword>
<keyword evidence="1" id="KW-0472">Membrane</keyword>
<keyword evidence="1" id="KW-0812">Transmembrane</keyword>
<dbReference type="Proteomes" id="UP000006919">
    <property type="component" value="Chromosome"/>
</dbReference>
<dbReference type="RefSeq" id="WP_013498676.1">
    <property type="nucleotide sequence ID" value="NC_014833.1"/>
</dbReference>
<dbReference type="HOGENOM" id="CLU_144635_0_0_9"/>
<protein>
    <submittedName>
        <fullName evidence="2">Uncharacterized protein</fullName>
    </submittedName>
</protein>
<dbReference type="STRING" id="697329.Rumal_2023"/>
<feature type="transmembrane region" description="Helical" evidence="1">
    <location>
        <begin position="71"/>
        <end position="91"/>
    </location>
</feature>
<accession>E6UAX0</accession>
<dbReference type="AlphaFoldDB" id="E6UAX0"/>
<evidence type="ECO:0000313" key="2">
    <source>
        <dbReference type="EMBL" id="ADU22516.1"/>
    </source>
</evidence>
<gene>
    <name evidence="2" type="ordered locus">Rumal_2023</name>
</gene>
<dbReference type="EMBL" id="CP002403">
    <property type="protein sequence ID" value="ADU22516.1"/>
    <property type="molecule type" value="Genomic_DNA"/>
</dbReference>
<feature type="transmembrane region" description="Helical" evidence="1">
    <location>
        <begin position="42"/>
        <end position="65"/>
    </location>
</feature>
<name>E6UAX0_RUMA7</name>